<dbReference type="Proteomes" id="UP000050975">
    <property type="component" value="Unassembled WGS sequence"/>
</dbReference>
<comment type="caution">
    <text evidence="1">The sequence shown here is derived from an EMBL/GenBank/DDBJ whole genome shotgun (WGS) entry which is preliminary data.</text>
</comment>
<protein>
    <submittedName>
        <fullName evidence="1">Uncharacterized protein</fullName>
    </submittedName>
</protein>
<dbReference type="AlphaFoldDB" id="A0A0S8JUH4"/>
<name>A0A0S8JUH4_UNCW3</name>
<evidence type="ECO:0000313" key="1">
    <source>
        <dbReference type="EMBL" id="KPL13216.1"/>
    </source>
</evidence>
<gene>
    <name evidence="1" type="ORF">AMJ74_05640</name>
</gene>
<sequence length="302" mass="34690">MGEFLANMIRALGFVLNETSPQDMFGILTDLIKNKFESSILERNIENFIAYFRVVISGKHAPKMLIFDRKLVQAFIARTDTVIGDAAADSRAERLYMYLSCNIKDGAQITDAHLNSIHEEFVIMKMPSLKKVLENIRIAMMLKWIQGPLMKKLSHSLQDHIVVLGTVYGECKKNLISNVEWPELNVSPEDRNVLADEYRIFENAMRDALNEFKTALTAKPDPTNYEAQFQVVFDSLDRLAKMDTEGKLDSCESFKDRIIVSSALIYIQDDYVVKNDKLRQLIQLFVSMYIKYRDKRSTPAKP</sequence>
<proteinExistence type="predicted"/>
<organism evidence="1 2">
    <name type="scientific">candidate division WOR_3 bacterium SM1_77</name>
    <dbReference type="NCBI Taxonomy" id="1703778"/>
    <lineage>
        <taxon>Bacteria</taxon>
        <taxon>Bacteria division WOR-3</taxon>
    </lineage>
</organism>
<dbReference type="EMBL" id="LJVE01000117">
    <property type="protein sequence ID" value="KPL13216.1"/>
    <property type="molecule type" value="Genomic_DNA"/>
</dbReference>
<accession>A0A0S8JUH4</accession>
<evidence type="ECO:0000313" key="2">
    <source>
        <dbReference type="Proteomes" id="UP000050975"/>
    </source>
</evidence>
<reference evidence="1 2" key="1">
    <citation type="journal article" date="2015" name="Microbiome">
        <title>Genomic resolution of linkages in carbon, nitrogen, and sulfur cycling among widespread estuary sediment bacteria.</title>
        <authorList>
            <person name="Baker B.J."/>
            <person name="Lazar C.S."/>
            <person name="Teske A.P."/>
            <person name="Dick G.J."/>
        </authorList>
    </citation>
    <scope>NUCLEOTIDE SEQUENCE [LARGE SCALE GENOMIC DNA]</scope>
    <source>
        <strain evidence="1">SM1_77</strain>
    </source>
</reference>